<dbReference type="RefSeq" id="WP_132078915.1">
    <property type="nucleotide sequence ID" value="NZ_SLVU01000018.1"/>
</dbReference>
<evidence type="ECO:0000313" key="3">
    <source>
        <dbReference type="Proteomes" id="UP000295043"/>
    </source>
</evidence>
<evidence type="ECO:0000256" key="1">
    <source>
        <dbReference type="SAM" id="MobiDB-lite"/>
    </source>
</evidence>
<accession>A0A4R2BFT5</accession>
<feature type="compositionally biased region" description="Low complexity" evidence="1">
    <location>
        <begin position="356"/>
        <end position="368"/>
    </location>
</feature>
<gene>
    <name evidence="2" type="ORF">EV184_118111</name>
</gene>
<name>A0A4R2BFT5_9HYPH</name>
<dbReference type="Pfam" id="PF13481">
    <property type="entry name" value="AAA_25"/>
    <property type="match status" value="1"/>
</dbReference>
<comment type="caution">
    <text evidence="2">The sequence shown here is derived from an EMBL/GenBank/DDBJ whole genome shotgun (WGS) entry which is preliminary data.</text>
</comment>
<proteinExistence type="predicted"/>
<organism evidence="2 3">
    <name type="scientific">Sinorhizobium americanum</name>
    <dbReference type="NCBI Taxonomy" id="194963"/>
    <lineage>
        <taxon>Bacteria</taxon>
        <taxon>Pseudomonadati</taxon>
        <taxon>Pseudomonadota</taxon>
        <taxon>Alphaproteobacteria</taxon>
        <taxon>Hyphomicrobiales</taxon>
        <taxon>Rhizobiaceae</taxon>
        <taxon>Sinorhizobium/Ensifer group</taxon>
        <taxon>Sinorhizobium</taxon>
    </lineage>
</organism>
<dbReference type="EMBL" id="SLVU01000018">
    <property type="protein sequence ID" value="TCN25887.1"/>
    <property type="molecule type" value="Genomic_DNA"/>
</dbReference>
<sequence>MNKATRIGIIRKAMLETPRRRYIIPGVLPVGTGFFYGDSGVGKTGLTIRTAVAIAAGLSWADRKVTQGSVLYVAGEDYQGVTERLAAAIEYLGLRPDDLPIAVMHCPEKGLVDGSARQEVANAAKALVTEAGTAMSLIVFDTLATCFGNDNQDDATAAGKFLKNAERLSQEFECAVLTVHHSGKSGSSKGMRGSSVFRANSDSCAVLSRNNGATIVSVEKARSEPDGSRFAFNIAGTDLEVAGGKISVQVITDLNAWSTAEKTTRDEDQARRNLTDAAVALTLLQGIAVNGTASLREWQEACFIHWKNKPSDGSRRTAFSNVRKKLTQEGKILSHGDVVSVSVTSDPANIVANTPTSGPVSVSVSTTPLLGGVHGRTNSRGPFSQKQNGRDLADEGSTSDGSIAKANAFVRGHGGETPGKGYSAGPNAVAHTGTEGR</sequence>
<evidence type="ECO:0000313" key="2">
    <source>
        <dbReference type="EMBL" id="TCN25887.1"/>
    </source>
</evidence>
<reference evidence="2 3" key="1">
    <citation type="submission" date="2019-03" db="EMBL/GenBank/DDBJ databases">
        <title>Genomic Encyclopedia of Type Strains, Phase IV (KMG-V): Genome sequencing to study the core and pangenomes of soil and plant-associated prokaryotes.</title>
        <authorList>
            <person name="Whitman W."/>
        </authorList>
    </citation>
    <scope>NUCLEOTIDE SEQUENCE [LARGE SCALE GENOMIC DNA]</scope>
    <source>
        <strain evidence="2 3">23C40</strain>
    </source>
</reference>
<dbReference type="Proteomes" id="UP000295043">
    <property type="component" value="Unassembled WGS sequence"/>
</dbReference>
<dbReference type="Gene3D" id="3.40.50.300">
    <property type="entry name" value="P-loop containing nucleotide triphosphate hydrolases"/>
    <property type="match status" value="1"/>
</dbReference>
<feature type="compositionally biased region" description="Polar residues" evidence="1">
    <location>
        <begin position="376"/>
        <end position="387"/>
    </location>
</feature>
<feature type="region of interest" description="Disordered" evidence="1">
    <location>
        <begin position="356"/>
        <end position="437"/>
    </location>
</feature>
<dbReference type="AlphaFoldDB" id="A0A4R2BFT5"/>
<dbReference type="SUPFAM" id="SSF52540">
    <property type="entry name" value="P-loop containing nucleoside triphosphate hydrolases"/>
    <property type="match status" value="1"/>
</dbReference>
<dbReference type="InterPro" id="IPR027417">
    <property type="entry name" value="P-loop_NTPase"/>
</dbReference>
<protein>
    <submittedName>
        <fullName evidence="2">AAA domain-containing protein</fullName>
    </submittedName>
</protein>